<dbReference type="InterPro" id="IPR021770">
    <property type="entry name" value="DUF3335"/>
</dbReference>
<accession>A0A9X3IJW4</accession>
<dbReference type="GO" id="GO:0016747">
    <property type="term" value="F:acyltransferase activity, transferring groups other than amino-acyl groups"/>
    <property type="evidence" value="ECO:0007669"/>
    <property type="project" value="InterPro"/>
</dbReference>
<dbReference type="Pfam" id="PF00583">
    <property type="entry name" value="Acetyltransf_1"/>
    <property type="match status" value="1"/>
</dbReference>
<keyword evidence="1" id="KW-0808">Transferase</keyword>
<dbReference type="PROSITE" id="PS51186">
    <property type="entry name" value="GNAT"/>
    <property type="match status" value="1"/>
</dbReference>
<reference evidence="4" key="1">
    <citation type="submission" date="2022-11" db="EMBL/GenBank/DDBJ databases">
        <title>Biodiversity and phylogenetic relationships of bacteria.</title>
        <authorList>
            <person name="Machado R.A.R."/>
            <person name="Bhat A."/>
            <person name="Loulou A."/>
            <person name="Kallel S."/>
        </authorList>
    </citation>
    <scope>NUCLEOTIDE SEQUENCE</scope>
    <source>
        <strain evidence="4">K-TC2</strain>
    </source>
</reference>
<evidence type="ECO:0000259" key="3">
    <source>
        <dbReference type="PROSITE" id="PS51186"/>
    </source>
</evidence>
<sequence length="381" mass="42360">MGVPSRLVSAVDAPSPPVFTVRPALAADVDGLVAIEAAAFETDRIARRSFRKLVEAPTAAITVAALPGGRLIGYALLLFRAGTGMARLYSIAVVPEQRGSGAGTALMAEAERVAYARDRLLLRLEVREDNARGIRLYERLGYRRIGRYLDYYEDHANALRYEKRLRGDAQTTAVRYYEQTTDFTCGPCCVMMALGHFRKDYALGPVEEIKLWRQATTVFMMAGLGGCDPHGLAVSAARNGLSASVHVSREGSLFLESVRDPEKRRVMELAQEDFRRQTIAFEIPIAYRPLDVAAIRAGLAEGALVIVLISAYRMFGKKVPHWVLVVGDDGRHLFVHDPWVEDREHETHADAANLPIPYADFERMARWGREPLRAAVVLRPR</sequence>
<evidence type="ECO:0000313" key="5">
    <source>
        <dbReference type="Proteomes" id="UP001144805"/>
    </source>
</evidence>
<dbReference type="InterPro" id="IPR000182">
    <property type="entry name" value="GNAT_dom"/>
</dbReference>
<protein>
    <submittedName>
        <fullName evidence="4">GNAT family N-acetyltransferase/peptidase C39 family protein</fullName>
    </submittedName>
</protein>
<dbReference type="EMBL" id="JAPKNK010000001">
    <property type="protein sequence ID" value="MCX5567861.1"/>
    <property type="molecule type" value="Genomic_DNA"/>
</dbReference>
<dbReference type="SUPFAM" id="SSF55729">
    <property type="entry name" value="Acyl-CoA N-acyltransferases (Nat)"/>
    <property type="match status" value="1"/>
</dbReference>
<evidence type="ECO:0000256" key="2">
    <source>
        <dbReference type="ARBA" id="ARBA00023315"/>
    </source>
</evidence>
<gene>
    <name evidence="4" type="ORF">OSH07_01500</name>
</gene>
<dbReference type="InterPro" id="IPR050832">
    <property type="entry name" value="Bact_Acetyltransf"/>
</dbReference>
<keyword evidence="2" id="KW-0012">Acyltransferase</keyword>
<name>A0A9X3IJW4_9HYPH</name>
<feature type="domain" description="N-acetyltransferase" evidence="3">
    <location>
        <begin position="19"/>
        <end position="166"/>
    </location>
</feature>
<organism evidence="4 5">
    <name type="scientific">Kaistia nematophila</name>
    <dbReference type="NCBI Taxonomy" id="2994654"/>
    <lineage>
        <taxon>Bacteria</taxon>
        <taxon>Pseudomonadati</taxon>
        <taxon>Pseudomonadota</taxon>
        <taxon>Alphaproteobacteria</taxon>
        <taxon>Hyphomicrobiales</taxon>
        <taxon>Kaistiaceae</taxon>
        <taxon>Kaistia</taxon>
    </lineage>
</organism>
<keyword evidence="5" id="KW-1185">Reference proteome</keyword>
<dbReference type="Gene3D" id="3.40.630.30">
    <property type="match status" value="1"/>
</dbReference>
<dbReference type="Proteomes" id="UP001144805">
    <property type="component" value="Unassembled WGS sequence"/>
</dbReference>
<dbReference type="Pfam" id="PF11814">
    <property type="entry name" value="DUF3335"/>
    <property type="match status" value="1"/>
</dbReference>
<dbReference type="CDD" id="cd04301">
    <property type="entry name" value="NAT_SF"/>
    <property type="match status" value="1"/>
</dbReference>
<dbReference type="InterPro" id="IPR016181">
    <property type="entry name" value="Acyl_CoA_acyltransferase"/>
</dbReference>
<proteinExistence type="predicted"/>
<evidence type="ECO:0000256" key="1">
    <source>
        <dbReference type="ARBA" id="ARBA00022679"/>
    </source>
</evidence>
<dbReference type="PANTHER" id="PTHR43877">
    <property type="entry name" value="AMINOALKYLPHOSPHONATE N-ACETYLTRANSFERASE-RELATED-RELATED"/>
    <property type="match status" value="1"/>
</dbReference>
<dbReference type="AlphaFoldDB" id="A0A9X3IJW4"/>
<evidence type="ECO:0000313" key="4">
    <source>
        <dbReference type="EMBL" id="MCX5567861.1"/>
    </source>
</evidence>
<dbReference type="Gene3D" id="3.90.70.10">
    <property type="entry name" value="Cysteine proteinases"/>
    <property type="match status" value="1"/>
</dbReference>
<comment type="caution">
    <text evidence="4">The sequence shown here is derived from an EMBL/GenBank/DDBJ whole genome shotgun (WGS) entry which is preliminary data.</text>
</comment>
<dbReference type="RefSeq" id="WP_266336837.1">
    <property type="nucleotide sequence ID" value="NZ_JAPKNK010000001.1"/>
</dbReference>